<dbReference type="CDD" id="cd02588">
    <property type="entry name" value="HAD_L2-DEX"/>
    <property type="match status" value="1"/>
</dbReference>
<gene>
    <name evidence="2" type="ORF">COB20_03885</name>
</gene>
<name>A0A2A4XBJ5_9GAMM</name>
<dbReference type="AlphaFoldDB" id="A0A2A4XBJ5"/>
<proteinExistence type="predicted"/>
<dbReference type="NCBIfam" id="TIGR01493">
    <property type="entry name" value="HAD-SF-IA-v2"/>
    <property type="match status" value="1"/>
</dbReference>
<evidence type="ECO:0000313" key="3">
    <source>
        <dbReference type="Proteomes" id="UP000218767"/>
    </source>
</evidence>
<dbReference type="Pfam" id="PF00702">
    <property type="entry name" value="Hydrolase"/>
    <property type="match status" value="1"/>
</dbReference>
<dbReference type="InterPro" id="IPR051540">
    <property type="entry name" value="S-2-haloacid_dehalogenase"/>
</dbReference>
<dbReference type="PRINTS" id="PR00413">
    <property type="entry name" value="HADHALOGNASE"/>
</dbReference>
<organism evidence="2 3">
    <name type="scientific">SAR86 cluster bacterium</name>
    <dbReference type="NCBI Taxonomy" id="2030880"/>
    <lineage>
        <taxon>Bacteria</taxon>
        <taxon>Pseudomonadati</taxon>
        <taxon>Pseudomonadota</taxon>
        <taxon>Gammaproteobacteria</taxon>
        <taxon>SAR86 cluster</taxon>
    </lineage>
</organism>
<dbReference type="NCBIfam" id="TIGR01428">
    <property type="entry name" value="HAD_type_II"/>
    <property type="match status" value="1"/>
</dbReference>
<evidence type="ECO:0000313" key="2">
    <source>
        <dbReference type="EMBL" id="PCI79963.1"/>
    </source>
</evidence>
<dbReference type="GO" id="GO:0019120">
    <property type="term" value="F:hydrolase activity, acting on acid halide bonds, in C-halide compounds"/>
    <property type="evidence" value="ECO:0007669"/>
    <property type="project" value="InterPro"/>
</dbReference>
<dbReference type="SFLD" id="SFLDS00003">
    <property type="entry name" value="Haloacid_Dehalogenase"/>
    <property type="match status" value="1"/>
</dbReference>
<dbReference type="PANTHER" id="PTHR43316">
    <property type="entry name" value="HYDROLASE, HALOACID DELAHOGENASE-RELATED"/>
    <property type="match status" value="1"/>
</dbReference>
<protein>
    <submittedName>
        <fullName evidence="2">Haloacid dehalogenase type II</fullName>
    </submittedName>
</protein>
<keyword evidence="1" id="KW-0378">Hydrolase</keyword>
<reference evidence="3" key="1">
    <citation type="submission" date="2017-08" db="EMBL/GenBank/DDBJ databases">
        <title>A dynamic microbial community with high functional redundancy inhabits the cold, oxic subseafloor aquifer.</title>
        <authorList>
            <person name="Tully B.J."/>
            <person name="Wheat C.G."/>
            <person name="Glazer B.T."/>
            <person name="Huber J.A."/>
        </authorList>
    </citation>
    <scope>NUCLEOTIDE SEQUENCE [LARGE SCALE GENOMIC DNA]</scope>
</reference>
<comment type="caution">
    <text evidence="2">The sequence shown here is derived from an EMBL/GenBank/DDBJ whole genome shotgun (WGS) entry which is preliminary data.</text>
</comment>
<dbReference type="InterPro" id="IPR006328">
    <property type="entry name" value="2-HAD"/>
</dbReference>
<sequence length="236" mass="26118">MAGSVKALTFDVFGTVVDWRGSIIREGQLLAAKKGYNVDWARFADSWRSGYGPAMNKVRSGELPWTKIDDLHRMILDDLVEEYSLTGMSEAELVQFNEAWHRLSPWPDTVSGLNKLKSKYVITTLSNGNVSLLTHMAKNGGLPWDAILSAELSGHYKPDPEAYLKAADLLSLKPEQVMMVAAHPGDLRAAARTGLKTAYVIRPLERGPGRPVNRNPDGEFDYTAEDFNDLARQLGA</sequence>
<dbReference type="PANTHER" id="PTHR43316:SF3">
    <property type="entry name" value="HALOACID DEHALOGENASE, TYPE II (AFU_ORTHOLOGUE AFUA_2G07750)-RELATED"/>
    <property type="match status" value="1"/>
</dbReference>
<dbReference type="Gene3D" id="1.10.150.750">
    <property type="match status" value="1"/>
</dbReference>
<dbReference type="EMBL" id="NVUL01000013">
    <property type="protein sequence ID" value="PCI79963.1"/>
    <property type="molecule type" value="Genomic_DNA"/>
</dbReference>
<dbReference type="InterPro" id="IPR023214">
    <property type="entry name" value="HAD_sf"/>
</dbReference>
<dbReference type="SUPFAM" id="SSF56784">
    <property type="entry name" value="HAD-like"/>
    <property type="match status" value="1"/>
</dbReference>
<evidence type="ECO:0000256" key="1">
    <source>
        <dbReference type="ARBA" id="ARBA00022801"/>
    </source>
</evidence>
<dbReference type="Proteomes" id="UP000218767">
    <property type="component" value="Unassembled WGS sequence"/>
</dbReference>
<accession>A0A2A4XBJ5</accession>
<dbReference type="InterPro" id="IPR036412">
    <property type="entry name" value="HAD-like_sf"/>
</dbReference>
<dbReference type="SFLD" id="SFLDG01129">
    <property type="entry name" value="C1.5:_HAD__Beta-PGM__Phosphata"/>
    <property type="match status" value="1"/>
</dbReference>
<dbReference type="Gene3D" id="3.40.50.1000">
    <property type="entry name" value="HAD superfamily/HAD-like"/>
    <property type="match status" value="1"/>
</dbReference>
<dbReference type="InterPro" id="IPR006439">
    <property type="entry name" value="HAD-SF_hydro_IA"/>
</dbReference>